<sequence length="102" mass="11371">MKVIAYETEVDSDMDLVASIAISAAMILEMSGILENCRNPYGIDVMSASMSIGGNSNYAFLCAYHPNYALFSPSKSARGVSEHNVYKKRLPSWRIFHRLEFA</sequence>
<name>A0A4Y2IV03_ARAVE</name>
<organism evidence="1 2">
    <name type="scientific">Araneus ventricosus</name>
    <name type="common">Orbweaver spider</name>
    <name type="synonym">Epeira ventricosa</name>
    <dbReference type="NCBI Taxonomy" id="182803"/>
    <lineage>
        <taxon>Eukaryota</taxon>
        <taxon>Metazoa</taxon>
        <taxon>Ecdysozoa</taxon>
        <taxon>Arthropoda</taxon>
        <taxon>Chelicerata</taxon>
        <taxon>Arachnida</taxon>
        <taxon>Araneae</taxon>
        <taxon>Araneomorphae</taxon>
        <taxon>Entelegynae</taxon>
        <taxon>Araneoidea</taxon>
        <taxon>Araneidae</taxon>
        <taxon>Araneus</taxon>
    </lineage>
</organism>
<accession>A0A4Y2IV03</accession>
<evidence type="ECO:0000313" key="1">
    <source>
        <dbReference type="EMBL" id="GBM81663.1"/>
    </source>
</evidence>
<dbReference type="Proteomes" id="UP000499080">
    <property type="component" value="Unassembled WGS sequence"/>
</dbReference>
<proteinExistence type="predicted"/>
<dbReference type="AlphaFoldDB" id="A0A4Y2IV03"/>
<reference evidence="1 2" key="1">
    <citation type="journal article" date="2019" name="Sci. Rep.">
        <title>Orb-weaving spider Araneus ventricosus genome elucidates the spidroin gene catalogue.</title>
        <authorList>
            <person name="Kono N."/>
            <person name="Nakamura H."/>
            <person name="Ohtoshi R."/>
            <person name="Moran D.A.P."/>
            <person name="Shinohara A."/>
            <person name="Yoshida Y."/>
            <person name="Fujiwara M."/>
            <person name="Mori M."/>
            <person name="Tomita M."/>
            <person name="Arakawa K."/>
        </authorList>
    </citation>
    <scope>NUCLEOTIDE SEQUENCE [LARGE SCALE GENOMIC DNA]</scope>
</reference>
<keyword evidence="2" id="KW-1185">Reference proteome</keyword>
<evidence type="ECO:0000313" key="2">
    <source>
        <dbReference type="Proteomes" id="UP000499080"/>
    </source>
</evidence>
<comment type="caution">
    <text evidence="1">The sequence shown here is derived from an EMBL/GenBank/DDBJ whole genome shotgun (WGS) entry which is preliminary data.</text>
</comment>
<dbReference type="EMBL" id="BGPR01002959">
    <property type="protein sequence ID" value="GBM81663.1"/>
    <property type="molecule type" value="Genomic_DNA"/>
</dbReference>
<gene>
    <name evidence="1" type="ORF">AVEN_82578_1</name>
</gene>
<protein>
    <submittedName>
        <fullName evidence="1">Uncharacterized protein</fullName>
    </submittedName>
</protein>